<proteinExistence type="inferred from homology"/>
<evidence type="ECO:0000313" key="8">
    <source>
        <dbReference type="EMBL" id="WEX80764.1"/>
    </source>
</evidence>
<dbReference type="SUPFAM" id="SSF51735">
    <property type="entry name" value="NAD(P)-binding Rossmann-fold domains"/>
    <property type="match status" value="1"/>
</dbReference>
<reference evidence="8 9" key="1">
    <citation type="submission" date="2023-03" db="EMBL/GenBank/DDBJ databases">
        <authorList>
            <person name="Kaur S."/>
            <person name="Espinosa-Saiz D."/>
            <person name="Velazquez E."/>
            <person name="Menendez E."/>
            <person name="diCenzo G.C."/>
        </authorList>
    </citation>
    <scope>NUCLEOTIDE SEQUENCE [LARGE SCALE GENOMIC DNA]</scope>
    <source>
        <strain evidence="8 9">LMG 27395</strain>
    </source>
</reference>
<sequence>MQRRKILLLGSGPANLALLTCLDERRSRTLDVLQVIERRESAVWHPGLEFEDSTLQVSLFKDLAFLRNPSSPFTFFSFLREKELLYQYIHTNNLYPSRKLFSDYLVWVSHKFHRQISFGKEVTGIRYCGDQLGTPRFVVVVRDTATGSVSETVTDDLVLGLGHEPHIPENLAVDTDRVVHSNRFLHCVDEGRLKRDARVAVVGGGQSAGEIVRYLLRRPDVAEITVIGRRHLFTQTDDNPFVNDLYTYPRSLEFAGLPDEGRRRFLCDIKNTNFSSVTQDVLRDIYGLVFEDRTWGRDRLRLCSYTEIVSVGKNADGLRLEIKASGHAPAICDFDLLVCATGFTNNRHLKLLRPLGLGAQDRDIPVNGSFEVELDFPARPRRGLTGPRLFLMNHSLRTRGPTEHTLAGLAERAGVVADALDAGYRSEQPHEQAAYLASSSIFHLEGAVK</sequence>
<keyword evidence="9" id="KW-1185">Reference proteome</keyword>
<protein>
    <submittedName>
        <fullName evidence="8">Lysine N(6)-hydroxylase/L-ornithine N(5)-oxygenase family protein</fullName>
    </submittedName>
</protein>
<dbReference type="PANTHER" id="PTHR42802:SF1">
    <property type="entry name" value="L-ORNITHINE N(5)-MONOOXYGENASE"/>
    <property type="match status" value="1"/>
</dbReference>
<evidence type="ECO:0000256" key="2">
    <source>
        <dbReference type="ARBA" id="ARBA00004924"/>
    </source>
</evidence>
<dbReference type="PANTHER" id="PTHR42802">
    <property type="entry name" value="MONOOXYGENASE"/>
    <property type="match status" value="1"/>
</dbReference>
<evidence type="ECO:0000256" key="5">
    <source>
        <dbReference type="ARBA" id="ARBA00022827"/>
    </source>
</evidence>
<dbReference type="RefSeq" id="WP_280731483.1">
    <property type="nucleotide sequence ID" value="NZ_CP120367.1"/>
</dbReference>
<evidence type="ECO:0000313" key="9">
    <source>
        <dbReference type="Proteomes" id="UP001235547"/>
    </source>
</evidence>
<accession>A0ABY8CQ33</accession>
<dbReference type="SUPFAM" id="SSF51905">
    <property type="entry name" value="FAD/NAD(P)-binding domain"/>
    <property type="match status" value="1"/>
</dbReference>
<comment type="cofactor">
    <cofactor evidence="1">
        <name>FAD</name>
        <dbReference type="ChEBI" id="CHEBI:57692"/>
    </cofactor>
</comment>
<keyword evidence="7" id="KW-0560">Oxidoreductase</keyword>
<evidence type="ECO:0000256" key="4">
    <source>
        <dbReference type="ARBA" id="ARBA00022630"/>
    </source>
</evidence>
<dbReference type="Pfam" id="PF13434">
    <property type="entry name" value="Lys_Orn_oxgnase"/>
    <property type="match status" value="1"/>
</dbReference>
<gene>
    <name evidence="8" type="ORF">PYH38_000045</name>
</gene>
<evidence type="ECO:0000256" key="1">
    <source>
        <dbReference type="ARBA" id="ARBA00001974"/>
    </source>
</evidence>
<name>A0ABY8CQ33_9HYPH</name>
<dbReference type="InterPro" id="IPR036291">
    <property type="entry name" value="NAD(P)-bd_dom_sf"/>
</dbReference>
<organism evidence="8 9">
    <name type="scientific">Sinorhizobium numidicum</name>
    <dbReference type="NCBI Taxonomy" id="680248"/>
    <lineage>
        <taxon>Bacteria</taxon>
        <taxon>Pseudomonadati</taxon>
        <taxon>Pseudomonadota</taxon>
        <taxon>Alphaproteobacteria</taxon>
        <taxon>Hyphomicrobiales</taxon>
        <taxon>Rhizobiaceae</taxon>
        <taxon>Sinorhizobium/Ensifer group</taxon>
        <taxon>Sinorhizobium</taxon>
    </lineage>
</organism>
<evidence type="ECO:0000256" key="6">
    <source>
        <dbReference type="ARBA" id="ARBA00022857"/>
    </source>
</evidence>
<dbReference type="Proteomes" id="UP001235547">
    <property type="component" value="Chromosome 2"/>
</dbReference>
<dbReference type="InterPro" id="IPR025700">
    <property type="entry name" value="Lys/Orn_oxygenase"/>
</dbReference>
<dbReference type="Gene3D" id="3.50.50.60">
    <property type="entry name" value="FAD/NAD(P)-binding domain"/>
    <property type="match status" value="1"/>
</dbReference>
<dbReference type="InterPro" id="IPR036188">
    <property type="entry name" value="FAD/NAD-bd_sf"/>
</dbReference>
<keyword evidence="4" id="KW-0285">Flavoprotein</keyword>
<evidence type="ECO:0000256" key="7">
    <source>
        <dbReference type="ARBA" id="ARBA00023002"/>
    </source>
</evidence>
<evidence type="ECO:0000256" key="3">
    <source>
        <dbReference type="ARBA" id="ARBA00007588"/>
    </source>
</evidence>
<dbReference type="EMBL" id="CP120370">
    <property type="protein sequence ID" value="WEX80764.1"/>
    <property type="molecule type" value="Genomic_DNA"/>
</dbReference>
<keyword evidence="6" id="KW-0521">NADP</keyword>
<keyword evidence="5" id="KW-0274">FAD</keyword>
<comment type="similarity">
    <text evidence="3">Belongs to the lysine N(6)-hydroxylase/L-ornithine N(5)-oxygenase family.</text>
</comment>
<comment type="pathway">
    <text evidence="2">Siderophore biosynthesis.</text>
</comment>